<dbReference type="Pfam" id="PF15787">
    <property type="entry name" value="DUF4704"/>
    <property type="match status" value="1"/>
</dbReference>
<evidence type="ECO:0000259" key="1">
    <source>
        <dbReference type="Pfam" id="PF15787"/>
    </source>
</evidence>
<proteinExistence type="predicted"/>
<reference evidence="2 3" key="1">
    <citation type="submission" date="2024-03" db="EMBL/GenBank/DDBJ databases">
        <title>The Acrasis kona genome and developmental transcriptomes reveal deep origins of eukaryotic multicellular pathways.</title>
        <authorList>
            <person name="Sheikh S."/>
            <person name="Fu C.-J."/>
            <person name="Brown M.W."/>
            <person name="Baldauf S.L."/>
        </authorList>
    </citation>
    <scope>NUCLEOTIDE SEQUENCE [LARGE SCALE GENOMIC DNA]</scope>
    <source>
        <strain evidence="2 3">ATCC MYA-3509</strain>
    </source>
</reference>
<evidence type="ECO:0000313" key="3">
    <source>
        <dbReference type="Proteomes" id="UP001431209"/>
    </source>
</evidence>
<dbReference type="Pfam" id="PF13385">
    <property type="entry name" value="Laminin_G_3"/>
    <property type="match status" value="1"/>
</dbReference>
<dbReference type="SUPFAM" id="SSF49899">
    <property type="entry name" value="Concanavalin A-like lectins/glucanases"/>
    <property type="match status" value="1"/>
</dbReference>
<dbReference type="Gene3D" id="2.60.120.200">
    <property type="match status" value="1"/>
</dbReference>
<dbReference type="InterPro" id="IPR031570">
    <property type="entry name" value="NBEA/BDCP_DUF4704"/>
</dbReference>
<dbReference type="GO" id="GO:0008104">
    <property type="term" value="P:intracellular protein localization"/>
    <property type="evidence" value="ECO:0007669"/>
    <property type="project" value="TreeGrafter"/>
</dbReference>
<accession>A0AAW2YYK0</accession>
<protein>
    <recommendedName>
        <fullName evidence="1">DUF4704 domain-containing protein</fullName>
    </recommendedName>
</protein>
<feature type="domain" description="DUF4704" evidence="1">
    <location>
        <begin position="237"/>
        <end position="310"/>
    </location>
</feature>
<feature type="non-terminal residue" evidence="2">
    <location>
        <position position="311"/>
    </location>
</feature>
<keyword evidence="3" id="KW-1185">Reference proteome</keyword>
<dbReference type="GO" id="GO:0016020">
    <property type="term" value="C:membrane"/>
    <property type="evidence" value="ECO:0007669"/>
    <property type="project" value="TreeGrafter"/>
</dbReference>
<dbReference type="PANTHER" id="PTHR13743">
    <property type="entry name" value="BEIGE/BEACH-RELATED"/>
    <property type="match status" value="1"/>
</dbReference>
<dbReference type="GO" id="GO:0019901">
    <property type="term" value="F:protein kinase binding"/>
    <property type="evidence" value="ECO:0007669"/>
    <property type="project" value="TreeGrafter"/>
</dbReference>
<dbReference type="InterPro" id="IPR050865">
    <property type="entry name" value="BEACH_Domain"/>
</dbReference>
<dbReference type="GO" id="GO:0005829">
    <property type="term" value="C:cytosol"/>
    <property type="evidence" value="ECO:0007669"/>
    <property type="project" value="TreeGrafter"/>
</dbReference>
<dbReference type="Proteomes" id="UP001431209">
    <property type="component" value="Unassembled WGS sequence"/>
</dbReference>
<organism evidence="2 3">
    <name type="scientific">Acrasis kona</name>
    <dbReference type="NCBI Taxonomy" id="1008807"/>
    <lineage>
        <taxon>Eukaryota</taxon>
        <taxon>Discoba</taxon>
        <taxon>Heterolobosea</taxon>
        <taxon>Tetramitia</taxon>
        <taxon>Eutetramitia</taxon>
        <taxon>Acrasidae</taxon>
        <taxon>Acrasis</taxon>
    </lineage>
</organism>
<dbReference type="AlphaFoldDB" id="A0AAW2YYK0"/>
<gene>
    <name evidence="2" type="ORF">AKO1_011322</name>
</gene>
<comment type="caution">
    <text evidence="2">The sequence shown here is derived from an EMBL/GenBank/DDBJ whole genome shotgun (WGS) entry which is preliminary data.</text>
</comment>
<sequence>MTRNTCPSSFFDFDGKEGGLIMDNVYFPGNGYTFCSWIRLERASHGSPLRFFSFFDRKQNGLELQFRGNHLVVQVVAGVKKVIKVSFDHTFQANKWYFISVTHNKRFLLSNEIQLYVDGELRQTCELKYPSIAGKLAFGHFGTNVPYSSQLLPQTSAFCGQCGPIAIFDKVLVLQEVQRIFWCGPDFQFTFRKGDSQPRYFDWPGIDQMSQKLFLCYNPRACTKDACPDNSQIKKPESCHARLLSGTSVFTTRHVRDTLNCIGGVQVIIPLLNLLKQDWTVDYSMCARIVSLITEMLRHSRINQDTMLQND</sequence>
<dbReference type="PANTHER" id="PTHR13743:SF112">
    <property type="entry name" value="BEACH DOMAIN-CONTAINING PROTEIN"/>
    <property type="match status" value="1"/>
</dbReference>
<dbReference type="InterPro" id="IPR013320">
    <property type="entry name" value="ConA-like_dom_sf"/>
</dbReference>
<evidence type="ECO:0000313" key="2">
    <source>
        <dbReference type="EMBL" id="KAL0481845.1"/>
    </source>
</evidence>
<dbReference type="EMBL" id="JAOPGA020000797">
    <property type="protein sequence ID" value="KAL0481845.1"/>
    <property type="molecule type" value="Genomic_DNA"/>
</dbReference>
<name>A0AAW2YYK0_9EUKA</name>